<sequence length="680" mass="74393">MSLANATEPYPLCLERRLGATVSDDGAQFALWAPTASHVTLRLFAHGTDTEHGSRALGEYPMHFEQDGAWTANVPGTKHGVYYDYLIEFADGSVTRSADPWARAAGANGRRSMVVDLRRTDPEGWEHDARPMTPMSGDVIWETHIGDFSNDPNSGVPAEHRGKYLAFTDGGTTLEGEGGFPTCVAYLKALGITVVQLLPFYDYGSVDETRAGGYNWGYDPVNYNVPEGSYATDPYDGEVRIRECKAMIQALHAAGIKVVMDVVYNHMYTTDNWFERVVPGYYCRRTEDGAFANGSGCGCDMASEHAMFRRFMVESVTYWASEYHLDGFRFDLMGLIDVETMRQIRESLDALPDGQSILMYGEPWAAGESAPLDGTVLADKSALGALDHRIGHFCDTTRDAIKGHVFYRDQPGYVNGAAQQNRQAVLDAVNAHRTAAVREGEAGQIIQYVSAHDDLTLWDKLSISMRGNGANHLDSNAMYDDILDGEQVAKDVLSANMLSAGLIATAAGLPFMLSGEEFARTKYGNDNSFESGSRINLLDWTRALAMRGLVRYYADLIALRAASPAWFDAERAIVPTESSMVAFLVGDHAVLVNPDVREHTMPLTVMNRAVAERDGNANGLRRPVWRCVLDSTSARYAIGGHDDGGSDAFASHVDAGDGECVLDGAGFHLASRSLSIWTKE</sequence>
<proteinExistence type="inferred from homology"/>
<dbReference type="CDD" id="cd11341">
    <property type="entry name" value="AmyAc_Pullulanase_LD-like"/>
    <property type="match status" value="1"/>
</dbReference>
<dbReference type="STRING" id="78345.BMERY_1018"/>
<accession>A0A087BKG1</accession>
<dbReference type="InterPro" id="IPR006047">
    <property type="entry name" value="GH13_cat_dom"/>
</dbReference>
<evidence type="ECO:0000313" key="4">
    <source>
        <dbReference type="Proteomes" id="UP000029060"/>
    </source>
</evidence>
<dbReference type="Gene3D" id="3.20.20.80">
    <property type="entry name" value="Glycosidases"/>
    <property type="match status" value="1"/>
</dbReference>
<dbReference type="InterPro" id="IPR013783">
    <property type="entry name" value="Ig-like_fold"/>
</dbReference>
<evidence type="ECO:0000259" key="2">
    <source>
        <dbReference type="SMART" id="SM00642"/>
    </source>
</evidence>
<dbReference type="InterPro" id="IPR014756">
    <property type="entry name" value="Ig_E-set"/>
</dbReference>
<dbReference type="Gene3D" id="2.60.40.10">
    <property type="entry name" value="Immunoglobulins"/>
    <property type="match status" value="1"/>
</dbReference>
<dbReference type="eggNOG" id="COG1523">
    <property type="taxonomic scope" value="Bacteria"/>
</dbReference>
<dbReference type="InterPro" id="IPR017853">
    <property type="entry name" value="GH"/>
</dbReference>
<dbReference type="CDD" id="cd02860">
    <property type="entry name" value="E_set_Pullulanase"/>
    <property type="match status" value="1"/>
</dbReference>
<dbReference type="InterPro" id="IPR011840">
    <property type="entry name" value="PulA_typeI"/>
</dbReference>
<reference evidence="3 4" key="1">
    <citation type="submission" date="2014-03" db="EMBL/GenBank/DDBJ databases">
        <title>Genomics of Bifidobacteria.</title>
        <authorList>
            <person name="Ventura M."/>
            <person name="Milani C."/>
            <person name="Lugli G.A."/>
        </authorList>
    </citation>
    <scope>NUCLEOTIDE SEQUENCE [LARGE SCALE GENOMIC DNA]</scope>
    <source>
        <strain evidence="3 4">LMG 11341</strain>
    </source>
</reference>
<dbReference type="Pfam" id="PF02922">
    <property type="entry name" value="CBM_48"/>
    <property type="match status" value="1"/>
</dbReference>
<name>A0A087BKG1_9BIFI</name>
<evidence type="ECO:0000256" key="1">
    <source>
        <dbReference type="ARBA" id="ARBA00008061"/>
    </source>
</evidence>
<dbReference type="SUPFAM" id="SSF51445">
    <property type="entry name" value="(Trans)glycosidases"/>
    <property type="match status" value="1"/>
</dbReference>
<keyword evidence="4" id="KW-1185">Reference proteome</keyword>
<feature type="domain" description="Glycosyl hydrolase family 13 catalytic" evidence="2">
    <location>
        <begin position="142"/>
        <end position="560"/>
    </location>
</feature>
<protein>
    <submittedName>
        <fullName evidence="3">Pullulanase</fullName>
        <ecNumber evidence="3">3.2.1.41</ecNumber>
    </submittedName>
</protein>
<dbReference type="Pfam" id="PF00128">
    <property type="entry name" value="Alpha-amylase"/>
    <property type="match status" value="1"/>
</dbReference>
<comment type="caution">
    <text evidence="3">The sequence shown here is derived from an EMBL/GenBank/DDBJ whole genome shotgun (WGS) entry which is preliminary data.</text>
</comment>
<comment type="similarity">
    <text evidence="1">Belongs to the glycosyl hydrolase 13 family.</text>
</comment>
<keyword evidence="3" id="KW-0378">Hydrolase</keyword>
<organism evidence="3 4">
    <name type="scientific">Bifidobacterium merycicum</name>
    <dbReference type="NCBI Taxonomy" id="78345"/>
    <lineage>
        <taxon>Bacteria</taxon>
        <taxon>Bacillati</taxon>
        <taxon>Actinomycetota</taxon>
        <taxon>Actinomycetes</taxon>
        <taxon>Bifidobacteriales</taxon>
        <taxon>Bifidobacteriaceae</taxon>
        <taxon>Bifidobacterium</taxon>
    </lineage>
</organism>
<dbReference type="EMBL" id="JGZC01000001">
    <property type="protein sequence ID" value="KFI71511.1"/>
    <property type="molecule type" value="Genomic_DNA"/>
</dbReference>
<dbReference type="SMART" id="SM00642">
    <property type="entry name" value="Aamy"/>
    <property type="match status" value="1"/>
</dbReference>
<gene>
    <name evidence="3" type="ORF">BMERY_1018</name>
</gene>
<dbReference type="OrthoDB" id="9805159at2"/>
<dbReference type="EC" id="3.2.1.41" evidence="3"/>
<dbReference type="SUPFAM" id="SSF81296">
    <property type="entry name" value="E set domains"/>
    <property type="match status" value="1"/>
</dbReference>
<dbReference type="PANTHER" id="PTHR43002">
    <property type="entry name" value="GLYCOGEN DEBRANCHING ENZYME"/>
    <property type="match status" value="1"/>
</dbReference>
<dbReference type="NCBIfam" id="TIGR02104">
    <property type="entry name" value="pulA_typeI"/>
    <property type="match status" value="1"/>
</dbReference>
<dbReference type="AlphaFoldDB" id="A0A087BKG1"/>
<dbReference type="GO" id="GO:0051060">
    <property type="term" value="F:pullulanase activity"/>
    <property type="evidence" value="ECO:0007669"/>
    <property type="project" value="UniProtKB-EC"/>
</dbReference>
<keyword evidence="3" id="KW-0326">Glycosidase</keyword>
<dbReference type="InterPro" id="IPR004193">
    <property type="entry name" value="Glyco_hydro_13_N"/>
</dbReference>
<evidence type="ECO:0000313" key="3">
    <source>
        <dbReference type="EMBL" id="KFI71511.1"/>
    </source>
</evidence>
<dbReference type="RefSeq" id="WP_073117574.1">
    <property type="nucleotide sequence ID" value="NZ_JGZC01000001.1"/>
</dbReference>
<dbReference type="Proteomes" id="UP000029060">
    <property type="component" value="Unassembled WGS sequence"/>
</dbReference>
<dbReference type="GO" id="GO:0005975">
    <property type="term" value="P:carbohydrate metabolic process"/>
    <property type="evidence" value="ECO:0007669"/>
    <property type="project" value="InterPro"/>
</dbReference>